<organism evidence="2 3">
    <name type="scientific">Hyaloperonospora brassicae</name>
    <name type="common">Brassica downy mildew</name>
    <name type="synonym">Peronospora brassicae</name>
    <dbReference type="NCBI Taxonomy" id="162125"/>
    <lineage>
        <taxon>Eukaryota</taxon>
        <taxon>Sar</taxon>
        <taxon>Stramenopiles</taxon>
        <taxon>Oomycota</taxon>
        <taxon>Peronosporomycetes</taxon>
        <taxon>Peronosporales</taxon>
        <taxon>Peronosporaceae</taxon>
        <taxon>Hyaloperonospora</taxon>
    </lineage>
</organism>
<name>A0AAV0UWU5_HYABA</name>
<keyword evidence="3" id="KW-1185">Reference proteome</keyword>
<feature type="compositionally biased region" description="Basic and acidic residues" evidence="1">
    <location>
        <begin position="119"/>
        <end position="132"/>
    </location>
</feature>
<dbReference type="EMBL" id="CANTFL010001446">
    <property type="protein sequence ID" value="CAI5740758.1"/>
    <property type="molecule type" value="Genomic_DNA"/>
</dbReference>
<evidence type="ECO:0000256" key="1">
    <source>
        <dbReference type="SAM" id="MobiDB-lite"/>
    </source>
</evidence>
<reference evidence="2" key="1">
    <citation type="submission" date="2022-12" db="EMBL/GenBank/DDBJ databases">
        <authorList>
            <person name="Webb A."/>
        </authorList>
    </citation>
    <scope>NUCLEOTIDE SEQUENCE</scope>
    <source>
        <strain evidence="2">Hp1</strain>
    </source>
</reference>
<accession>A0AAV0UWU5</accession>
<feature type="compositionally biased region" description="Pro residues" evidence="1">
    <location>
        <begin position="1"/>
        <end position="24"/>
    </location>
</feature>
<comment type="caution">
    <text evidence="2">The sequence shown here is derived from an EMBL/GenBank/DDBJ whole genome shotgun (WGS) entry which is preliminary data.</text>
</comment>
<dbReference type="AlphaFoldDB" id="A0AAV0UWU5"/>
<feature type="compositionally biased region" description="Low complexity" evidence="1">
    <location>
        <begin position="25"/>
        <end position="36"/>
    </location>
</feature>
<proteinExistence type="predicted"/>
<gene>
    <name evidence="2" type="ORF">HBR001_LOCUS8257</name>
</gene>
<sequence>MQPPPPPPPPPYSHAGPLPPPPMPRQLQQMMQQLQKRQPKFQPERPYPAGHARGRGRGRGRQSGHGRGAFRPPAYRPQREYAVSQVPRKRGASDDLRDASRFFLPSFLLDPWTALARRDDKRDCERGADAQKDSGSAHLQQADVARGRRAQHEDVGSGPGRVLFQPSFLEYPWIKAVLGMDKSGALNG</sequence>
<evidence type="ECO:0000313" key="2">
    <source>
        <dbReference type="EMBL" id="CAI5740758.1"/>
    </source>
</evidence>
<evidence type="ECO:0000313" key="3">
    <source>
        <dbReference type="Proteomes" id="UP001162031"/>
    </source>
</evidence>
<feature type="compositionally biased region" description="Basic residues" evidence="1">
    <location>
        <begin position="52"/>
        <end position="64"/>
    </location>
</feature>
<feature type="region of interest" description="Disordered" evidence="1">
    <location>
        <begin position="119"/>
        <end position="163"/>
    </location>
</feature>
<feature type="region of interest" description="Disordered" evidence="1">
    <location>
        <begin position="1"/>
        <end position="96"/>
    </location>
</feature>
<protein>
    <submittedName>
        <fullName evidence="2">Uncharacterized protein</fullName>
    </submittedName>
</protein>
<dbReference type="Proteomes" id="UP001162031">
    <property type="component" value="Unassembled WGS sequence"/>
</dbReference>